<dbReference type="Proteomes" id="UP000230886">
    <property type="component" value="Unassembled WGS sequence"/>
</dbReference>
<dbReference type="RefSeq" id="WP_060939881.1">
    <property type="nucleotide sequence ID" value="NZ_CP029299.1"/>
</dbReference>
<feature type="signal peptide" evidence="1">
    <location>
        <begin position="1"/>
        <end position="26"/>
    </location>
</feature>
<organism evidence="2 3">
    <name type="scientific">Rhodococcus qingshengii</name>
    <dbReference type="NCBI Taxonomy" id="334542"/>
    <lineage>
        <taxon>Bacteria</taxon>
        <taxon>Bacillati</taxon>
        <taxon>Actinomycetota</taxon>
        <taxon>Actinomycetes</taxon>
        <taxon>Mycobacteriales</taxon>
        <taxon>Nocardiaceae</taxon>
        <taxon>Rhodococcus</taxon>
        <taxon>Rhodococcus erythropolis group</taxon>
    </lineage>
</organism>
<keyword evidence="1" id="KW-0732">Signal</keyword>
<evidence type="ECO:0000256" key="1">
    <source>
        <dbReference type="SAM" id="SignalP"/>
    </source>
</evidence>
<feature type="chain" id="PRO_5039003662" description="Secreted protein" evidence="1">
    <location>
        <begin position="27"/>
        <end position="253"/>
    </location>
</feature>
<evidence type="ECO:0000313" key="2">
    <source>
        <dbReference type="EMBL" id="PCK23854.1"/>
    </source>
</evidence>
<accession>A0A2A5J2N9</accession>
<evidence type="ECO:0008006" key="4">
    <source>
        <dbReference type="Google" id="ProtNLM"/>
    </source>
</evidence>
<protein>
    <recommendedName>
        <fullName evidence="4">Secreted protein</fullName>
    </recommendedName>
</protein>
<gene>
    <name evidence="2" type="ORF">CHR55_28795</name>
</gene>
<comment type="caution">
    <text evidence="2">The sequence shown here is derived from an EMBL/GenBank/DDBJ whole genome shotgun (WGS) entry which is preliminary data.</text>
</comment>
<reference evidence="2 3" key="1">
    <citation type="submission" date="2017-07" db="EMBL/GenBank/DDBJ databases">
        <title>Draft sequence of Rhodococcus enclensis 23b-28.</title>
        <authorList>
            <person name="Besaury L."/>
            <person name="Sancelme M."/>
            <person name="Amato P."/>
            <person name="Lallement A."/>
            <person name="Delort A.-M."/>
        </authorList>
    </citation>
    <scope>NUCLEOTIDE SEQUENCE [LARGE SCALE GENOMIC DNA]</scope>
    <source>
        <strain evidence="2 3">23b-28</strain>
    </source>
</reference>
<dbReference type="AlphaFoldDB" id="A0A2A5J2N9"/>
<dbReference type="EMBL" id="NOVD01000043">
    <property type="protein sequence ID" value="PCK23854.1"/>
    <property type="molecule type" value="Genomic_DNA"/>
</dbReference>
<sequence length="253" mass="25956">MSTTARRAGIVAALVSSAALVAPAFAGALPTGSLGSNEAAPGFTCDATSTETSTNGWGIPFEDEKDQTASYSAENVLDEDGSLKLEVDGVEERSVSYHSAGGVKLADILDTEIGFAERAETAKASFQLRLSGTTGGKFTDTGFTTLVWVPGVTAPDTTDGAVHVSLQDGEWWSTQNIDGAKDFARVSLDAIAEAQPNAVVDHYGISIGRGSAATSTLVDAVTFNGCTTNFAKKDAETETGTGSLGNLGNIFGS</sequence>
<name>A0A2A5J2N9_RHOSG</name>
<evidence type="ECO:0000313" key="3">
    <source>
        <dbReference type="Proteomes" id="UP000230886"/>
    </source>
</evidence>
<proteinExistence type="predicted"/>